<keyword evidence="5" id="KW-0862">Zinc</keyword>
<keyword evidence="4" id="KW-0378">Hydrolase</keyword>
<dbReference type="PANTHER" id="PTHR22726">
    <property type="entry name" value="METALLOENDOPEPTIDASE OMA1"/>
    <property type="match status" value="1"/>
</dbReference>
<gene>
    <name evidence="9" type="ORF">IDJ81_03060</name>
</gene>
<dbReference type="PANTHER" id="PTHR22726:SF1">
    <property type="entry name" value="METALLOENDOPEPTIDASE OMA1, MITOCHONDRIAL"/>
    <property type="match status" value="1"/>
</dbReference>
<dbReference type="Pfam" id="PF01435">
    <property type="entry name" value="Peptidase_M48"/>
    <property type="match status" value="1"/>
</dbReference>
<dbReference type="CDD" id="cd07324">
    <property type="entry name" value="M48C_Oma1-like"/>
    <property type="match status" value="1"/>
</dbReference>
<evidence type="ECO:0000256" key="4">
    <source>
        <dbReference type="ARBA" id="ARBA00022801"/>
    </source>
</evidence>
<keyword evidence="10" id="KW-1185">Reference proteome</keyword>
<organism evidence="9 10">
    <name type="scientific">Tsuneonella flava</name>
    <dbReference type="NCBI Taxonomy" id="2055955"/>
    <lineage>
        <taxon>Bacteria</taxon>
        <taxon>Pseudomonadati</taxon>
        <taxon>Pseudomonadota</taxon>
        <taxon>Alphaproteobacteria</taxon>
        <taxon>Sphingomonadales</taxon>
        <taxon>Erythrobacteraceae</taxon>
        <taxon>Tsuneonella</taxon>
    </lineage>
</organism>
<feature type="chain" id="PRO_5046759044" evidence="7">
    <location>
        <begin position="26"/>
        <end position="458"/>
    </location>
</feature>
<dbReference type="InterPro" id="IPR001915">
    <property type="entry name" value="Peptidase_M48"/>
</dbReference>
<keyword evidence="2" id="KW-0645">Protease</keyword>
<dbReference type="Proteomes" id="UP000663637">
    <property type="component" value="Chromosome"/>
</dbReference>
<evidence type="ECO:0000313" key="9">
    <source>
        <dbReference type="EMBL" id="QSB45146.1"/>
    </source>
</evidence>
<evidence type="ECO:0000259" key="8">
    <source>
        <dbReference type="Pfam" id="PF01435"/>
    </source>
</evidence>
<protein>
    <submittedName>
        <fullName evidence="9">M48 family metalloprotease</fullName>
    </submittedName>
</protein>
<evidence type="ECO:0000256" key="7">
    <source>
        <dbReference type="SAM" id="SignalP"/>
    </source>
</evidence>
<keyword evidence="7" id="KW-0732">Signal</keyword>
<evidence type="ECO:0000256" key="5">
    <source>
        <dbReference type="ARBA" id="ARBA00022833"/>
    </source>
</evidence>
<dbReference type="EMBL" id="CP061510">
    <property type="protein sequence ID" value="QSB45146.1"/>
    <property type="molecule type" value="Genomic_DNA"/>
</dbReference>
<sequence length="458" mass="49177">MRPFSSSLTRLAATALAMMAAFALAIEPVAAQSILRDSETEALLHDMAVPLIKAAGLDPRNVDVVLVGDPSINAFVAGGQAVYINSGLIAAADNANEVQGVIAHELGHITGGHVISGAGSKEATGISILSLLLAGMAAAAGAGDAAMGVAMAGQRAAMGKYLAFNRGQESSADAAGAKYLSKAGISGRGSIEFFKKLQNQAFRYGYSPRPDDEYVSTHPVTSDRIATLTETYRRDPAWAKADDPQLDARFARVKAKLEGYIEEPQATLRDYPPSDLSVPARYARAYAYHKEALMDKALAETDALIKSAPDDPYFLELEGQVLLESGRPADAIAPLRKATNLSGNAPLIASLFGHALIATEDPAHYDEAEQVLRNAVARDRYNPFAWYQLGTIYASKGDMPRARLASAEQQVMSRQYMEAMRSAKAAQAGLQENSADWLRAQDIEFEARQALERMQRRN</sequence>
<proteinExistence type="predicted"/>
<feature type="domain" description="Peptidase M48" evidence="8">
    <location>
        <begin position="41"/>
        <end position="231"/>
    </location>
</feature>
<dbReference type="SUPFAM" id="SSF48452">
    <property type="entry name" value="TPR-like"/>
    <property type="match status" value="1"/>
</dbReference>
<dbReference type="GO" id="GO:0008237">
    <property type="term" value="F:metallopeptidase activity"/>
    <property type="evidence" value="ECO:0007669"/>
    <property type="project" value="UniProtKB-KW"/>
</dbReference>
<keyword evidence="6 9" id="KW-0482">Metalloprotease</keyword>
<dbReference type="InterPro" id="IPR011990">
    <property type="entry name" value="TPR-like_helical_dom_sf"/>
</dbReference>
<comment type="cofactor">
    <cofactor evidence="1">
        <name>Zn(2+)</name>
        <dbReference type="ChEBI" id="CHEBI:29105"/>
    </cofactor>
</comment>
<reference evidence="9 10" key="1">
    <citation type="submission" date="2020-09" db="EMBL/GenBank/DDBJ databases">
        <title>Complete genome sequence of altererythrobacter flavus SS-21NJ, isolated from Dongying oil sludge in Shandong province.</title>
        <authorList>
            <person name="Sun S."/>
            <person name="Zhang Z."/>
        </authorList>
    </citation>
    <scope>NUCLEOTIDE SEQUENCE [LARGE SCALE GENOMIC DNA]</scope>
    <source>
        <strain evidence="9 10">SS-21NJ</strain>
    </source>
</reference>
<keyword evidence="3" id="KW-0479">Metal-binding</keyword>
<evidence type="ECO:0000256" key="1">
    <source>
        <dbReference type="ARBA" id="ARBA00001947"/>
    </source>
</evidence>
<evidence type="ECO:0000256" key="6">
    <source>
        <dbReference type="ARBA" id="ARBA00023049"/>
    </source>
</evidence>
<accession>A0ABX7KDB8</accession>
<name>A0ABX7KDB8_9SPHN</name>
<evidence type="ECO:0000256" key="2">
    <source>
        <dbReference type="ARBA" id="ARBA00022670"/>
    </source>
</evidence>
<evidence type="ECO:0000313" key="10">
    <source>
        <dbReference type="Proteomes" id="UP000663637"/>
    </source>
</evidence>
<dbReference type="Gene3D" id="1.25.40.10">
    <property type="entry name" value="Tetratricopeptide repeat domain"/>
    <property type="match status" value="1"/>
</dbReference>
<dbReference type="InterPro" id="IPR051156">
    <property type="entry name" value="Mito/Outer_Membr_Metalloprot"/>
</dbReference>
<feature type="signal peptide" evidence="7">
    <location>
        <begin position="1"/>
        <end position="25"/>
    </location>
</feature>
<dbReference type="Gene3D" id="3.30.2010.10">
    <property type="entry name" value="Metalloproteases ('zincins'), catalytic domain"/>
    <property type="match status" value="1"/>
</dbReference>
<evidence type="ECO:0000256" key="3">
    <source>
        <dbReference type="ARBA" id="ARBA00022723"/>
    </source>
</evidence>